<feature type="signal peptide" evidence="1">
    <location>
        <begin position="1"/>
        <end position="19"/>
    </location>
</feature>
<protein>
    <recommendedName>
        <fullName evidence="2">AB hydrolase-1 domain-containing protein</fullName>
    </recommendedName>
</protein>
<accession>A0A9D5DAZ0</accession>
<dbReference type="InterPro" id="IPR029058">
    <property type="entry name" value="AB_hydrolase_fold"/>
</dbReference>
<dbReference type="Proteomes" id="UP001085076">
    <property type="component" value="Miscellaneous, Linkage group lg01"/>
</dbReference>
<sequence length="309" mass="34884">MGLSVASFIEFLLRPYLLATGLRSRSIPIDSETIFHCWLSQSLCGRNPNPKPVVLLIHGFGPLSTWQWRYQIRPLSRHFDLVIPDLLFFGGSSTRSAARSEAFQAESLARLMDTILSPGLRFDVVGTSYGGFVAYHMAKACGPEKVRRVVIASSDLLKREADDRALAERGGVNHVSDLMLPKGTAEIRRLIALAVHRQPKFLPEFLLRDVMLKLFHVNVARKMELMAGVTLADETKFQLTPLPQEVLIIWGQNDRIFPLEKAFEMRKLLGEDVKLVNLKNTGHIPQMEDPQKFNEVLLDFLLDAHRSSL</sequence>
<dbReference type="Pfam" id="PF00561">
    <property type="entry name" value="Abhydrolase_1"/>
    <property type="match status" value="1"/>
</dbReference>
<feature type="chain" id="PRO_5038984146" description="AB hydrolase-1 domain-containing protein" evidence="1">
    <location>
        <begin position="20"/>
        <end position="309"/>
    </location>
</feature>
<evidence type="ECO:0000313" key="3">
    <source>
        <dbReference type="EMBL" id="KAJ0987503.1"/>
    </source>
</evidence>
<dbReference type="InterPro" id="IPR000073">
    <property type="entry name" value="AB_hydrolase_1"/>
</dbReference>
<keyword evidence="4" id="KW-1185">Reference proteome</keyword>
<dbReference type="PRINTS" id="PR00111">
    <property type="entry name" value="ABHYDROLASE"/>
</dbReference>
<reference evidence="3" key="2">
    <citation type="journal article" date="2022" name="Hortic Res">
        <title>The genome of Dioscorea zingiberensis sheds light on the biosynthesis, origin and evolution of the medicinally important diosgenin saponins.</title>
        <authorList>
            <person name="Li Y."/>
            <person name="Tan C."/>
            <person name="Li Z."/>
            <person name="Guo J."/>
            <person name="Li S."/>
            <person name="Chen X."/>
            <person name="Wang C."/>
            <person name="Dai X."/>
            <person name="Yang H."/>
            <person name="Song W."/>
            <person name="Hou L."/>
            <person name="Xu J."/>
            <person name="Tong Z."/>
            <person name="Xu A."/>
            <person name="Yuan X."/>
            <person name="Wang W."/>
            <person name="Yang Q."/>
            <person name="Chen L."/>
            <person name="Sun Z."/>
            <person name="Wang K."/>
            <person name="Pan B."/>
            <person name="Chen J."/>
            <person name="Bao Y."/>
            <person name="Liu F."/>
            <person name="Qi X."/>
            <person name="Gang D.R."/>
            <person name="Wen J."/>
            <person name="Li J."/>
        </authorList>
    </citation>
    <scope>NUCLEOTIDE SEQUENCE</scope>
    <source>
        <strain evidence="3">Dzin_1.0</strain>
    </source>
</reference>
<dbReference type="PANTHER" id="PTHR43139:SF52">
    <property type="entry name" value="SI:DKEY-122A22.2"/>
    <property type="match status" value="1"/>
</dbReference>
<evidence type="ECO:0000259" key="2">
    <source>
        <dbReference type="Pfam" id="PF00561"/>
    </source>
</evidence>
<reference evidence="3" key="1">
    <citation type="submission" date="2021-03" db="EMBL/GenBank/DDBJ databases">
        <authorList>
            <person name="Li Z."/>
            <person name="Yang C."/>
        </authorList>
    </citation>
    <scope>NUCLEOTIDE SEQUENCE</scope>
    <source>
        <strain evidence="3">Dzin_1.0</strain>
        <tissue evidence="3">Leaf</tissue>
    </source>
</reference>
<evidence type="ECO:0000313" key="4">
    <source>
        <dbReference type="Proteomes" id="UP001085076"/>
    </source>
</evidence>
<feature type="domain" description="AB hydrolase-1" evidence="2">
    <location>
        <begin position="52"/>
        <end position="290"/>
    </location>
</feature>
<dbReference type="PANTHER" id="PTHR43139">
    <property type="entry name" value="SI:DKEY-122A22.2"/>
    <property type="match status" value="1"/>
</dbReference>
<organism evidence="3 4">
    <name type="scientific">Dioscorea zingiberensis</name>
    <dbReference type="NCBI Taxonomy" id="325984"/>
    <lineage>
        <taxon>Eukaryota</taxon>
        <taxon>Viridiplantae</taxon>
        <taxon>Streptophyta</taxon>
        <taxon>Embryophyta</taxon>
        <taxon>Tracheophyta</taxon>
        <taxon>Spermatophyta</taxon>
        <taxon>Magnoliopsida</taxon>
        <taxon>Liliopsida</taxon>
        <taxon>Dioscoreales</taxon>
        <taxon>Dioscoreaceae</taxon>
        <taxon>Dioscorea</taxon>
    </lineage>
</organism>
<comment type="caution">
    <text evidence="3">The sequence shown here is derived from an EMBL/GenBank/DDBJ whole genome shotgun (WGS) entry which is preliminary data.</text>
</comment>
<dbReference type="SUPFAM" id="SSF53474">
    <property type="entry name" value="alpha/beta-Hydrolases"/>
    <property type="match status" value="1"/>
</dbReference>
<keyword evidence="1" id="KW-0732">Signal</keyword>
<dbReference type="OrthoDB" id="6431331at2759"/>
<proteinExistence type="predicted"/>
<dbReference type="AlphaFoldDB" id="A0A9D5DAZ0"/>
<name>A0A9D5DAZ0_9LILI</name>
<dbReference type="InterPro" id="IPR052370">
    <property type="entry name" value="Meta-cleavage_hydrolase"/>
</dbReference>
<dbReference type="EMBL" id="JAGGNH010000001">
    <property type="protein sequence ID" value="KAJ0987503.1"/>
    <property type="molecule type" value="Genomic_DNA"/>
</dbReference>
<dbReference type="Gene3D" id="3.40.50.1820">
    <property type="entry name" value="alpha/beta hydrolase"/>
    <property type="match status" value="1"/>
</dbReference>
<gene>
    <name evidence="3" type="ORF">J5N97_005859</name>
</gene>
<evidence type="ECO:0000256" key="1">
    <source>
        <dbReference type="SAM" id="SignalP"/>
    </source>
</evidence>